<dbReference type="GO" id="GO:0006576">
    <property type="term" value="P:biogenic amine metabolic process"/>
    <property type="evidence" value="ECO:0007669"/>
    <property type="project" value="UniProtKB-ARBA"/>
</dbReference>
<gene>
    <name evidence="9" type="ORF">E6H00_12785</name>
</gene>
<dbReference type="InterPro" id="IPR036651">
    <property type="entry name" value="Gln_synt_N_sf"/>
</dbReference>
<evidence type="ECO:0000256" key="6">
    <source>
        <dbReference type="RuleBase" id="RU000384"/>
    </source>
</evidence>
<dbReference type="InterPro" id="IPR008146">
    <property type="entry name" value="Gln_synth_cat_dom"/>
</dbReference>
<keyword evidence="2" id="KW-0436">Ligase</keyword>
<dbReference type="GO" id="GO:0005524">
    <property type="term" value="F:ATP binding"/>
    <property type="evidence" value="ECO:0007669"/>
    <property type="project" value="UniProtKB-KW"/>
</dbReference>
<dbReference type="GO" id="GO:0004356">
    <property type="term" value="F:glutamine synthetase activity"/>
    <property type="evidence" value="ECO:0007669"/>
    <property type="project" value="InterPro"/>
</dbReference>
<dbReference type="AlphaFoldDB" id="A0A537JY48"/>
<evidence type="ECO:0000256" key="5">
    <source>
        <dbReference type="PROSITE-ProRule" id="PRU01330"/>
    </source>
</evidence>
<organism evidence="9 10">
    <name type="scientific">Candidatus Segetimicrobium genomatis</name>
    <dbReference type="NCBI Taxonomy" id="2569760"/>
    <lineage>
        <taxon>Bacteria</taxon>
        <taxon>Bacillati</taxon>
        <taxon>Candidatus Sysuimicrobiota</taxon>
        <taxon>Candidatus Sysuimicrobiia</taxon>
        <taxon>Candidatus Sysuimicrobiales</taxon>
        <taxon>Candidatus Segetimicrobiaceae</taxon>
        <taxon>Candidatus Segetimicrobium</taxon>
    </lineage>
</organism>
<evidence type="ECO:0000256" key="1">
    <source>
        <dbReference type="ARBA" id="ARBA00009897"/>
    </source>
</evidence>
<dbReference type="InterPro" id="IPR008147">
    <property type="entry name" value="Gln_synt_N"/>
</dbReference>
<dbReference type="Pfam" id="PF00120">
    <property type="entry name" value="Gln-synt_C"/>
    <property type="match status" value="1"/>
</dbReference>
<dbReference type="PROSITE" id="PS51987">
    <property type="entry name" value="GS_CATALYTIC"/>
    <property type="match status" value="1"/>
</dbReference>
<keyword evidence="4" id="KW-0067">ATP-binding</keyword>
<proteinExistence type="inferred from homology"/>
<dbReference type="Gene3D" id="3.10.20.70">
    <property type="entry name" value="Glutamine synthetase, N-terminal domain"/>
    <property type="match status" value="1"/>
</dbReference>
<dbReference type="FunFam" id="3.30.590.10:FF:000005">
    <property type="entry name" value="Probable glutamine synthetase"/>
    <property type="match status" value="1"/>
</dbReference>
<dbReference type="SMART" id="SM01230">
    <property type="entry name" value="Gln-synt_C"/>
    <property type="match status" value="1"/>
</dbReference>
<dbReference type="Proteomes" id="UP000318509">
    <property type="component" value="Unassembled WGS sequence"/>
</dbReference>
<evidence type="ECO:0000313" key="9">
    <source>
        <dbReference type="EMBL" id="TMI88425.1"/>
    </source>
</evidence>
<dbReference type="SUPFAM" id="SSF54368">
    <property type="entry name" value="Glutamine synthetase, N-terminal domain"/>
    <property type="match status" value="1"/>
</dbReference>
<protein>
    <submittedName>
        <fullName evidence="9">Glutamine synthetase</fullName>
    </submittedName>
</protein>
<keyword evidence="3" id="KW-0547">Nucleotide-binding</keyword>
<evidence type="ECO:0000259" key="8">
    <source>
        <dbReference type="PROSITE" id="PS51987"/>
    </source>
</evidence>
<dbReference type="Gene3D" id="3.30.590.10">
    <property type="entry name" value="Glutamine synthetase/guanido kinase, catalytic domain"/>
    <property type="match status" value="1"/>
</dbReference>
<evidence type="ECO:0000256" key="2">
    <source>
        <dbReference type="ARBA" id="ARBA00022598"/>
    </source>
</evidence>
<dbReference type="SUPFAM" id="SSF55931">
    <property type="entry name" value="Glutamine synthetase/guanido kinase"/>
    <property type="match status" value="1"/>
</dbReference>
<comment type="caution">
    <text evidence="9">The sequence shown here is derived from an EMBL/GenBank/DDBJ whole genome shotgun (WGS) entry which is preliminary data.</text>
</comment>
<dbReference type="EMBL" id="VBAK01000140">
    <property type="protein sequence ID" value="TMI88425.1"/>
    <property type="molecule type" value="Genomic_DNA"/>
</dbReference>
<evidence type="ECO:0000256" key="4">
    <source>
        <dbReference type="ARBA" id="ARBA00022840"/>
    </source>
</evidence>
<dbReference type="PANTHER" id="PTHR43785:SF12">
    <property type="entry name" value="TYPE-1 GLUTAMINE SYNTHETASE 2"/>
    <property type="match status" value="1"/>
</dbReference>
<comment type="similarity">
    <text evidence="1 5 6">Belongs to the glutamine synthetase family.</text>
</comment>
<dbReference type="InterPro" id="IPR014746">
    <property type="entry name" value="Gln_synth/guanido_kin_cat_dom"/>
</dbReference>
<evidence type="ECO:0000313" key="10">
    <source>
        <dbReference type="Proteomes" id="UP000318509"/>
    </source>
</evidence>
<dbReference type="PANTHER" id="PTHR43785">
    <property type="entry name" value="GAMMA-GLUTAMYLPUTRESCINE SYNTHETASE"/>
    <property type="match status" value="1"/>
</dbReference>
<feature type="domain" description="GS catalytic" evidence="8">
    <location>
        <begin position="124"/>
        <end position="460"/>
    </location>
</feature>
<evidence type="ECO:0000259" key="7">
    <source>
        <dbReference type="PROSITE" id="PS51986"/>
    </source>
</evidence>
<evidence type="ECO:0000256" key="3">
    <source>
        <dbReference type="ARBA" id="ARBA00022741"/>
    </source>
</evidence>
<dbReference type="GO" id="GO:0042402">
    <property type="term" value="P:biogenic amine catabolic process"/>
    <property type="evidence" value="ECO:0007669"/>
    <property type="project" value="UniProtKB-ARBA"/>
</dbReference>
<accession>A0A537JY48</accession>
<dbReference type="GO" id="GO:0006542">
    <property type="term" value="P:glutamine biosynthetic process"/>
    <property type="evidence" value="ECO:0007669"/>
    <property type="project" value="InterPro"/>
</dbReference>
<reference evidence="9 10" key="1">
    <citation type="journal article" date="2019" name="Nat. Microbiol.">
        <title>Mediterranean grassland soil C-N compound turnover is dependent on rainfall and depth, and is mediated by genomically divergent microorganisms.</title>
        <authorList>
            <person name="Diamond S."/>
            <person name="Andeer P.F."/>
            <person name="Li Z."/>
            <person name="Crits-Christoph A."/>
            <person name="Burstein D."/>
            <person name="Anantharaman K."/>
            <person name="Lane K.R."/>
            <person name="Thomas B.C."/>
            <person name="Pan C."/>
            <person name="Northen T.R."/>
            <person name="Banfield J.F."/>
        </authorList>
    </citation>
    <scope>NUCLEOTIDE SEQUENCE [LARGE SCALE GENOMIC DNA]</scope>
    <source>
        <strain evidence="9">NP_3</strain>
    </source>
</reference>
<dbReference type="PROSITE" id="PS51986">
    <property type="entry name" value="GS_BETA_GRASP"/>
    <property type="match status" value="1"/>
</dbReference>
<name>A0A537JY48_9BACT</name>
<feature type="domain" description="GS beta-grasp" evidence="7">
    <location>
        <begin position="21"/>
        <end position="117"/>
    </location>
</feature>
<sequence length="460" mass="51824">MTGPIEGRLTVDALRQLVAAGEIDTVVAAMVDMQGRLVGKRVTGRFFVDEVARDGAHACSYLLACDVEMEPLPGYQLTSWATGYHDFRLRPDLGTLRRVPWLEATALVLCDVCDEDGRPVEESPRQILQRQAERARDRGCAVMVASELEFYLFRDTYEQAGQKHYHDLVPSGQYIEDYHILQGTKDEWLIRKIRNGLDAAGVPVEFSKGEWGPGQHEINLRYTAAVEMADRHTIYKHAAKEIAALNQVALTFMAKWRADLAGSSFHLHSSLWDRDGRRNLFWEEGAGPLGMSPVFRHYLAGQLAGARQLAYFFAPYINSYKRYMAGTFAPVMAVWSHDNRTCGFRVVGESQSLRVENRIPGADANPYLAFAATIAAGLWGVERKLDPPPMFEGDAYKAEGVPRVPGTLREAIVELERSEIAREAFGDRVVEHYLHTARLEQQAFDRAVTCWELARNFERI</sequence>